<dbReference type="Gene3D" id="3.40.50.1360">
    <property type="match status" value="1"/>
</dbReference>
<comment type="caution">
    <text evidence="2">The sequence shown here is derived from an EMBL/GenBank/DDBJ whole genome shotgun (WGS) entry which is preliminary data.</text>
</comment>
<dbReference type="EMBL" id="MFBH01000033">
    <property type="protein sequence ID" value="OGD99165.1"/>
    <property type="molecule type" value="Genomic_DNA"/>
</dbReference>
<name>A0A1F5H549_9BACT</name>
<proteinExistence type="predicted"/>
<evidence type="ECO:0000259" key="1">
    <source>
        <dbReference type="Pfam" id="PF01182"/>
    </source>
</evidence>
<dbReference type="AlphaFoldDB" id="A0A1F5H549"/>
<reference evidence="2 3" key="1">
    <citation type="journal article" date="2016" name="Nat. Commun.">
        <title>Thousands of microbial genomes shed light on interconnected biogeochemical processes in an aquifer system.</title>
        <authorList>
            <person name="Anantharaman K."/>
            <person name="Brown C.T."/>
            <person name="Hug L.A."/>
            <person name="Sharon I."/>
            <person name="Castelle C.J."/>
            <person name="Probst A.J."/>
            <person name="Thomas B.C."/>
            <person name="Singh A."/>
            <person name="Wilkins M.J."/>
            <person name="Karaoz U."/>
            <person name="Brodie E.L."/>
            <person name="Williams K.H."/>
            <person name="Hubbard S.S."/>
            <person name="Banfield J.F."/>
        </authorList>
    </citation>
    <scope>NUCLEOTIDE SEQUENCE [LARGE SCALE GENOMIC DNA]</scope>
</reference>
<evidence type="ECO:0000313" key="2">
    <source>
        <dbReference type="EMBL" id="OGD99165.1"/>
    </source>
</evidence>
<dbReference type="Pfam" id="PF01182">
    <property type="entry name" value="Glucosamine_iso"/>
    <property type="match status" value="1"/>
</dbReference>
<feature type="non-terminal residue" evidence="2">
    <location>
        <position position="184"/>
    </location>
</feature>
<gene>
    <name evidence="2" type="ORF">A2W45_02750</name>
</gene>
<dbReference type="GO" id="GO:0005975">
    <property type="term" value="P:carbohydrate metabolic process"/>
    <property type="evidence" value="ECO:0007669"/>
    <property type="project" value="InterPro"/>
</dbReference>
<sequence>MIKVVNVKNREEGNRKAHGILKKLVDTNTLLALSGGTSPDYKKMIVEPGDILPGAICVVDERFGKPFNKNSNELLLKNQGIKDFADKKCIESHKILKGKDFLETAKVYKKEIEDLFKKFKKKVGVMGIGTNFHTAGIFPYSVAAKGPNFVQAEVVDDQFPKRITLTLKALRQFTNFMILAFGSA</sequence>
<evidence type="ECO:0000313" key="3">
    <source>
        <dbReference type="Proteomes" id="UP000178393"/>
    </source>
</evidence>
<feature type="domain" description="Glucosamine/galactosamine-6-phosphate isomerase" evidence="1">
    <location>
        <begin position="29"/>
        <end position="183"/>
    </location>
</feature>
<dbReference type="Proteomes" id="UP000178393">
    <property type="component" value="Unassembled WGS sequence"/>
</dbReference>
<dbReference type="SUPFAM" id="SSF100950">
    <property type="entry name" value="NagB/RpiA/CoA transferase-like"/>
    <property type="match status" value="1"/>
</dbReference>
<protein>
    <recommendedName>
        <fullName evidence="1">Glucosamine/galactosamine-6-phosphate isomerase domain-containing protein</fullName>
    </recommendedName>
</protein>
<dbReference type="InterPro" id="IPR006148">
    <property type="entry name" value="Glc/Gal-6P_isomerase"/>
</dbReference>
<dbReference type="InterPro" id="IPR037171">
    <property type="entry name" value="NagB/RpiA_transferase-like"/>
</dbReference>
<accession>A0A1F5H549</accession>
<organism evidence="2 3">
    <name type="scientific">Candidatus Curtissbacteria bacterium RIFCSPHIGHO2_12_41_11</name>
    <dbReference type="NCBI Taxonomy" id="1797718"/>
    <lineage>
        <taxon>Bacteria</taxon>
        <taxon>Candidatus Curtissiibacteriota</taxon>
    </lineage>
</organism>